<proteinExistence type="predicted"/>
<comment type="caution">
    <text evidence="1">The sequence shown here is derived from an EMBL/GenBank/DDBJ whole genome shotgun (WGS) entry which is preliminary data.</text>
</comment>
<organism evidence="1">
    <name type="scientific">marine sediment metagenome</name>
    <dbReference type="NCBI Taxonomy" id="412755"/>
    <lineage>
        <taxon>unclassified sequences</taxon>
        <taxon>metagenomes</taxon>
        <taxon>ecological metagenomes</taxon>
    </lineage>
</organism>
<gene>
    <name evidence="1" type="ORF">LCGC14_1587000</name>
</gene>
<sequence>MITQKDLFEQLSLTLSDLYNNLKEYRRLISQLDFSSQSRNILRNMILKLHVLIRRISIRDLEFTN</sequence>
<dbReference type="EMBL" id="LAZR01012555">
    <property type="protein sequence ID" value="KKM26219.1"/>
    <property type="molecule type" value="Genomic_DNA"/>
</dbReference>
<evidence type="ECO:0000313" key="1">
    <source>
        <dbReference type="EMBL" id="KKM26219.1"/>
    </source>
</evidence>
<protein>
    <submittedName>
        <fullName evidence="1">Uncharacterized protein</fullName>
    </submittedName>
</protein>
<accession>A0A0F9J1A2</accession>
<name>A0A0F9J1A2_9ZZZZ</name>
<reference evidence="1" key="1">
    <citation type="journal article" date="2015" name="Nature">
        <title>Complex archaea that bridge the gap between prokaryotes and eukaryotes.</title>
        <authorList>
            <person name="Spang A."/>
            <person name="Saw J.H."/>
            <person name="Jorgensen S.L."/>
            <person name="Zaremba-Niedzwiedzka K."/>
            <person name="Martijn J."/>
            <person name="Lind A.E."/>
            <person name="van Eijk R."/>
            <person name="Schleper C."/>
            <person name="Guy L."/>
            <person name="Ettema T.J."/>
        </authorList>
    </citation>
    <scope>NUCLEOTIDE SEQUENCE</scope>
</reference>
<dbReference type="AlphaFoldDB" id="A0A0F9J1A2"/>